<reference evidence="2 3" key="1">
    <citation type="submission" date="2019-12" db="EMBL/GenBank/DDBJ databases">
        <authorList>
            <person name="Floudas D."/>
            <person name="Bentzer J."/>
            <person name="Ahren D."/>
            <person name="Johansson T."/>
            <person name="Persson P."/>
            <person name="Tunlid A."/>
        </authorList>
    </citation>
    <scope>NUCLEOTIDE SEQUENCE [LARGE SCALE GENOMIC DNA]</scope>
    <source>
        <strain evidence="2 3">CBS 102.39</strain>
    </source>
</reference>
<dbReference type="Proteomes" id="UP000521872">
    <property type="component" value="Unassembled WGS sequence"/>
</dbReference>
<dbReference type="EMBL" id="JAACJL010000058">
    <property type="protein sequence ID" value="KAF4611073.1"/>
    <property type="molecule type" value="Genomic_DNA"/>
</dbReference>
<name>A0A8H4QHL8_9AGAR</name>
<feature type="chain" id="PRO_5034825851" evidence="1">
    <location>
        <begin position="19"/>
        <end position="171"/>
    </location>
</feature>
<protein>
    <submittedName>
        <fullName evidence="2">Uncharacterized protein</fullName>
    </submittedName>
</protein>
<keyword evidence="3" id="KW-1185">Reference proteome</keyword>
<dbReference type="AlphaFoldDB" id="A0A8H4QHL8"/>
<keyword evidence="1" id="KW-0732">Signal</keyword>
<proteinExistence type="predicted"/>
<organism evidence="2 3">
    <name type="scientific">Agrocybe pediades</name>
    <dbReference type="NCBI Taxonomy" id="84607"/>
    <lineage>
        <taxon>Eukaryota</taxon>
        <taxon>Fungi</taxon>
        <taxon>Dikarya</taxon>
        <taxon>Basidiomycota</taxon>
        <taxon>Agaricomycotina</taxon>
        <taxon>Agaricomycetes</taxon>
        <taxon>Agaricomycetidae</taxon>
        <taxon>Agaricales</taxon>
        <taxon>Agaricineae</taxon>
        <taxon>Strophariaceae</taxon>
        <taxon>Agrocybe</taxon>
    </lineage>
</organism>
<gene>
    <name evidence="2" type="ORF">D9613_007328</name>
</gene>
<evidence type="ECO:0000256" key="1">
    <source>
        <dbReference type="SAM" id="SignalP"/>
    </source>
</evidence>
<feature type="signal peptide" evidence="1">
    <location>
        <begin position="1"/>
        <end position="18"/>
    </location>
</feature>
<accession>A0A8H4QHL8</accession>
<evidence type="ECO:0000313" key="3">
    <source>
        <dbReference type="Proteomes" id="UP000521872"/>
    </source>
</evidence>
<sequence length="171" mass="18279">MSPPHWVALCLFAASVFGFMPATPSNETLDALAQAGGITSIDRSSNLTLRWSPAALFSENVSYQVARSNSSGVSRGALVHFSEETVNSTTFPTVNPWIALMSCDTNTTNSSMDTDVFSLAQSKGALSAVLYSLFSTICILNREFLASSVGHDLDIFIPLSKAASLLIESQF</sequence>
<comment type="caution">
    <text evidence="2">The sequence shown here is derived from an EMBL/GenBank/DDBJ whole genome shotgun (WGS) entry which is preliminary data.</text>
</comment>
<evidence type="ECO:0000313" key="2">
    <source>
        <dbReference type="EMBL" id="KAF4611073.1"/>
    </source>
</evidence>